<dbReference type="Pfam" id="PF04082">
    <property type="entry name" value="Fungal_trans"/>
    <property type="match status" value="1"/>
</dbReference>
<keyword evidence="4" id="KW-1185">Reference proteome</keyword>
<dbReference type="GO" id="GO:0003700">
    <property type="term" value="F:DNA-binding transcription factor activity"/>
    <property type="evidence" value="ECO:0007669"/>
    <property type="project" value="InterPro"/>
</dbReference>
<dbReference type="GO" id="GO:0006351">
    <property type="term" value="P:DNA-templated transcription"/>
    <property type="evidence" value="ECO:0007669"/>
    <property type="project" value="InterPro"/>
</dbReference>
<dbReference type="PANTHER" id="PTHR46910:SF25">
    <property type="entry name" value="ABC-TRANSPORTER-REGULATING TRANSCRIPTION FACTOR"/>
    <property type="match status" value="1"/>
</dbReference>
<dbReference type="GeneID" id="81361265"/>
<gene>
    <name evidence="3" type="ORF">N7532_009795</name>
</gene>
<organism evidence="3 4">
    <name type="scientific">Penicillium argentinense</name>
    <dbReference type="NCBI Taxonomy" id="1131581"/>
    <lineage>
        <taxon>Eukaryota</taxon>
        <taxon>Fungi</taxon>
        <taxon>Dikarya</taxon>
        <taxon>Ascomycota</taxon>
        <taxon>Pezizomycotina</taxon>
        <taxon>Eurotiomycetes</taxon>
        <taxon>Eurotiomycetidae</taxon>
        <taxon>Eurotiales</taxon>
        <taxon>Aspergillaceae</taxon>
        <taxon>Penicillium</taxon>
    </lineage>
</organism>
<sequence>MSHGLSADTRNSFRVRACDNCRLAQGPTSPNFGPVLARPITAPQTAPTFEGQSSFHHQSLLAKDAVFTAVGSAQSGRLDDNVSAALSSLKDSLNRHQEPSSQRPPEPEFSTEDLLPVDLVVAIVKRVKAQPPFFLVSQAWRDYQQLESLCQSVYFPLQPVAAGSLSLLHGLLYYIIRDYMHEKPADLAHYDLSPSAAFCERKLSSFLQSNETIVNPTLEKLQTLLIGVIKSQEESDLQRCWTYLSLAFNMCQSMGLHRSYTLTNDNFSVAESKQHVFWSLYTIDKNISLNLGLASHFPDHDIDADLITPSTDPKHRPWDIMSLVIVEFAGIQGRVYDELYSIAASKASDEQRWAAIDKLSSDMIVVRNKLLAIDVSQGLYAESLHGMAACADFVTYSVLTVIYRAQSRPRDATAISSQCYETATLALHSHLKCFTYFRDRQTHKQTEYVNSILLYPSFVPFVIVFLHAITSSSSSDLALLQDTVRSLDLVKGLSSGSMHLYSICEAFAKTAQVLVGTQQTLTGLEENQDGSLIMPPSFDGSTNIALPDVFWPEDMLDSSMNQEEISTFLNDFIGTNRSVMDILNSNHSSELPL</sequence>
<evidence type="ECO:0000313" key="3">
    <source>
        <dbReference type="EMBL" id="KAJ5085024.1"/>
    </source>
</evidence>
<reference evidence="3" key="2">
    <citation type="journal article" date="2023" name="IMA Fungus">
        <title>Comparative genomic study of the Penicillium genus elucidates a diverse pangenome and 15 lateral gene transfer events.</title>
        <authorList>
            <person name="Petersen C."/>
            <person name="Sorensen T."/>
            <person name="Nielsen M.R."/>
            <person name="Sondergaard T.E."/>
            <person name="Sorensen J.L."/>
            <person name="Fitzpatrick D.A."/>
            <person name="Frisvad J.C."/>
            <person name="Nielsen K.L."/>
        </authorList>
    </citation>
    <scope>NUCLEOTIDE SEQUENCE</scope>
    <source>
        <strain evidence="3">IBT 30761</strain>
    </source>
</reference>
<keyword evidence="1" id="KW-0539">Nucleus</keyword>
<evidence type="ECO:0000313" key="4">
    <source>
        <dbReference type="Proteomes" id="UP001149074"/>
    </source>
</evidence>
<dbReference type="SMART" id="SM00906">
    <property type="entry name" value="Fungal_trans"/>
    <property type="match status" value="1"/>
</dbReference>
<protein>
    <submittedName>
        <fullName evidence="3">C6 transcription factor</fullName>
    </submittedName>
</protein>
<dbReference type="CDD" id="cd12148">
    <property type="entry name" value="fungal_TF_MHR"/>
    <property type="match status" value="1"/>
</dbReference>
<dbReference type="InterPro" id="IPR007219">
    <property type="entry name" value="XnlR_reg_dom"/>
</dbReference>
<reference evidence="3" key="1">
    <citation type="submission" date="2022-11" db="EMBL/GenBank/DDBJ databases">
        <authorList>
            <person name="Petersen C."/>
        </authorList>
    </citation>
    <scope>NUCLEOTIDE SEQUENCE</scope>
    <source>
        <strain evidence="3">IBT 30761</strain>
    </source>
</reference>
<dbReference type="GO" id="GO:0008270">
    <property type="term" value="F:zinc ion binding"/>
    <property type="evidence" value="ECO:0007669"/>
    <property type="project" value="InterPro"/>
</dbReference>
<dbReference type="PANTHER" id="PTHR46910">
    <property type="entry name" value="TRANSCRIPTION FACTOR PDR1"/>
    <property type="match status" value="1"/>
</dbReference>
<dbReference type="EMBL" id="JAPQKI010000010">
    <property type="protein sequence ID" value="KAJ5085024.1"/>
    <property type="molecule type" value="Genomic_DNA"/>
</dbReference>
<dbReference type="InterPro" id="IPR050987">
    <property type="entry name" value="AtrR-like"/>
</dbReference>
<feature type="domain" description="Xylanolytic transcriptional activator regulatory" evidence="2">
    <location>
        <begin position="240"/>
        <end position="313"/>
    </location>
</feature>
<dbReference type="AlphaFoldDB" id="A0A9W9ENL1"/>
<dbReference type="OrthoDB" id="103819at2759"/>
<evidence type="ECO:0000256" key="1">
    <source>
        <dbReference type="ARBA" id="ARBA00023242"/>
    </source>
</evidence>
<proteinExistence type="predicted"/>
<name>A0A9W9ENL1_9EURO</name>
<dbReference type="RefSeq" id="XP_056469702.1">
    <property type="nucleotide sequence ID" value="XM_056622286.1"/>
</dbReference>
<accession>A0A9W9ENL1</accession>
<comment type="caution">
    <text evidence="3">The sequence shown here is derived from an EMBL/GenBank/DDBJ whole genome shotgun (WGS) entry which is preliminary data.</text>
</comment>
<dbReference type="Proteomes" id="UP001149074">
    <property type="component" value="Unassembled WGS sequence"/>
</dbReference>
<dbReference type="GO" id="GO:0003677">
    <property type="term" value="F:DNA binding"/>
    <property type="evidence" value="ECO:0007669"/>
    <property type="project" value="InterPro"/>
</dbReference>
<evidence type="ECO:0000259" key="2">
    <source>
        <dbReference type="SMART" id="SM00906"/>
    </source>
</evidence>